<dbReference type="WBParaSite" id="SSLN_0001719401-mRNA-1">
    <property type="protein sequence ID" value="SSLN_0001719401-mRNA-1"/>
    <property type="gene ID" value="SSLN_0001719401"/>
</dbReference>
<accession>A0A183TJB3</accession>
<organism evidence="1">
    <name type="scientific">Schistocephalus solidus</name>
    <name type="common">Tapeworm</name>
    <dbReference type="NCBI Taxonomy" id="70667"/>
    <lineage>
        <taxon>Eukaryota</taxon>
        <taxon>Metazoa</taxon>
        <taxon>Spiralia</taxon>
        <taxon>Lophotrochozoa</taxon>
        <taxon>Platyhelminthes</taxon>
        <taxon>Cestoda</taxon>
        <taxon>Eucestoda</taxon>
        <taxon>Diphyllobothriidea</taxon>
        <taxon>Diphyllobothriidae</taxon>
        <taxon>Schistocephalus</taxon>
    </lineage>
</organism>
<protein>
    <submittedName>
        <fullName evidence="1">Reverse transcriptase domain-containing protein</fullName>
    </submittedName>
</protein>
<name>A0A183TJB3_SCHSO</name>
<proteinExistence type="predicted"/>
<evidence type="ECO:0000313" key="1">
    <source>
        <dbReference type="WBParaSite" id="SSLN_0001719401-mRNA-1"/>
    </source>
</evidence>
<dbReference type="AlphaFoldDB" id="A0A183TJB3"/>
<sequence>LLLNIAERIFARILLDCLNGGLEQVLLPESQCEFRRQRGTTEIIFATCQLQEKCRYVCRQGGQKRRYKINLKKSLMKLEINPATWEDLAHDRPVLKTSVKTFAPIFEVNRITAAKAKRAARNSLAPRIDTARAQVLPTCPRYQRTFHMRISLGGHL</sequence>
<reference evidence="1" key="1">
    <citation type="submission" date="2016-06" db="UniProtKB">
        <authorList>
            <consortium name="WormBaseParasite"/>
        </authorList>
    </citation>
    <scope>IDENTIFICATION</scope>
</reference>